<reference evidence="6 7" key="1">
    <citation type="submission" date="2018-12" db="EMBL/GenBank/DDBJ databases">
        <title>Genome sequence from the cellulolytic species, Caldicellulosiruptor changbaiensis.</title>
        <authorList>
            <person name="Blumer-Schuette S.E."/>
            <person name="Mendoza C."/>
        </authorList>
    </citation>
    <scope>NUCLEOTIDE SEQUENCE [LARGE SCALE GENOMIC DNA]</scope>
    <source>
        <strain evidence="6 7">CBS-Z</strain>
    </source>
</reference>
<dbReference type="PANTHER" id="PTHR18895">
    <property type="entry name" value="HEMK METHYLTRANSFERASE"/>
    <property type="match status" value="1"/>
</dbReference>
<dbReference type="SUPFAM" id="SSF53335">
    <property type="entry name" value="S-adenosyl-L-methionine-dependent methyltransferases"/>
    <property type="match status" value="1"/>
</dbReference>
<dbReference type="InterPro" id="IPR019874">
    <property type="entry name" value="RF_methyltr_PrmC"/>
</dbReference>
<dbReference type="Gene3D" id="3.40.50.150">
    <property type="entry name" value="Vaccinia Virus protein VP39"/>
    <property type="match status" value="1"/>
</dbReference>
<dbReference type="CDD" id="cd02440">
    <property type="entry name" value="AdoMet_MTases"/>
    <property type="match status" value="1"/>
</dbReference>
<feature type="binding site" evidence="4">
    <location>
        <begin position="196"/>
        <end position="199"/>
    </location>
    <ligand>
        <name>substrate</name>
    </ligand>
</feature>
<dbReference type="RefSeq" id="WP_127352132.1">
    <property type="nucleotide sequence ID" value="NZ_CP034791.1"/>
</dbReference>
<dbReference type="InterPro" id="IPR029063">
    <property type="entry name" value="SAM-dependent_MTases_sf"/>
</dbReference>
<dbReference type="Pfam" id="PF13847">
    <property type="entry name" value="Methyltransf_31"/>
    <property type="match status" value="1"/>
</dbReference>
<keyword evidence="1 4" id="KW-0489">Methyltransferase</keyword>
<sequence length="289" mass="33037">MNGSKDKKLGSVLEEVRNILKDYCAENGEDYKRIAILLVSQILNIDKTQAILEKNLTIEEEDYQKIISAAKKYTMDFPLQYCTNKAYFMGLEFYVDENVLIPRFDTETLIEVAIELFNRKENLNFLDIGTGSGCIAIALCKFLDCKVIAVDISENALMVAKKNAKLNGVFDKIHFVKSNLFENIPPSLKFDAIFSNPPYISEDEISMLDKKVLKEPKQALLSKENGLYYFQEIAKNARQYLKKGGYIIFEVGYRQSQHVKKILQDLGYVDIKSKNDLNNIERCVYATLG</sequence>
<dbReference type="InterPro" id="IPR002052">
    <property type="entry name" value="DNA_methylase_N6_adenine_CS"/>
</dbReference>
<dbReference type="EC" id="2.1.1.297" evidence="4"/>
<dbReference type="Gene3D" id="1.10.8.10">
    <property type="entry name" value="DNA helicase RuvA subunit, C-terminal domain"/>
    <property type="match status" value="1"/>
</dbReference>
<dbReference type="GO" id="GO:0003676">
    <property type="term" value="F:nucleic acid binding"/>
    <property type="evidence" value="ECO:0007669"/>
    <property type="project" value="InterPro"/>
</dbReference>
<dbReference type="InterPro" id="IPR050320">
    <property type="entry name" value="N5-glutamine_MTase"/>
</dbReference>
<gene>
    <name evidence="4 6" type="primary">prmC</name>
    <name evidence="6" type="ORF">ELD05_08825</name>
</gene>
<keyword evidence="3 4" id="KW-0949">S-adenosyl-L-methionine</keyword>
<dbReference type="NCBIfam" id="TIGR00536">
    <property type="entry name" value="hemK_fam"/>
    <property type="match status" value="1"/>
</dbReference>
<dbReference type="EMBL" id="CP034791">
    <property type="protein sequence ID" value="AZT90738.1"/>
    <property type="molecule type" value="Genomic_DNA"/>
</dbReference>
<dbReference type="PANTHER" id="PTHR18895:SF74">
    <property type="entry name" value="MTRF1L RELEASE FACTOR GLUTAMINE METHYLTRANSFERASE"/>
    <property type="match status" value="1"/>
</dbReference>
<keyword evidence="2 4" id="KW-0808">Transferase</keyword>
<dbReference type="HAMAP" id="MF_02126">
    <property type="entry name" value="RF_methyltr_PrmC"/>
    <property type="match status" value="1"/>
</dbReference>
<dbReference type="GO" id="GO:0032259">
    <property type="term" value="P:methylation"/>
    <property type="evidence" value="ECO:0007669"/>
    <property type="project" value="UniProtKB-KW"/>
</dbReference>
<name>A0A3T0D6S7_9FIRM</name>
<keyword evidence="7" id="KW-1185">Reference proteome</keyword>
<comment type="caution">
    <text evidence="4">Lacks conserved residue(s) required for the propagation of feature annotation.</text>
</comment>
<dbReference type="InterPro" id="IPR004556">
    <property type="entry name" value="HemK-like"/>
</dbReference>
<dbReference type="PROSITE" id="PS00092">
    <property type="entry name" value="N6_MTASE"/>
    <property type="match status" value="1"/>
</dbReference>
<evidence type="ECO:0000259" key="5">
    <source>
        <dbReference type="Pfam" id="PF13847"/>
    </source>
</evidence>
<evidence type="ECO:0000256" key="4">
    <source>
        <dbReference type="HAMAP-Rule" id="MF_02126"/>
    </source>
</evidence>
<dbReference type="KEGG" id="ccha:ELD05_08825"/>
<evidence type="ECO:0000313" key="7">
    <source>
        <dbReference type="Proteomes" id="UP000282930"/>
    </source>
</evidence>
<comment type="function">
    <text evidence="4">Methylates the class 1 translation termination release factors RF1/PrfA and RF2/PrfB on the glutamine residue of the universally conserved GGQ motif.</text>
</comment>
<dbReference type="AlphaFoldDB" id="A0A3T0D6S7"/>
<feature type="binding site" evidence="4">
    <location>
        <position position="196"/>
    </location>
    <ligand>
        <name>S-adenosyl-L-methionine</name>
        <dbReference type="ChEBI" id="CHEBI:59789"/>
    </ligand>
</feature>
<comment type="catalytic activity">
    <reaction evidence="4">
        <text>L-glutaminyl-[peptide chain release factor] + S-adenosyl-L-methionine = N(5)-methyl-L-glutaminyl-[peptide chain release factor] + S-adenosyl-L-homocysteine + H(+)</text>
        <dbReference type="Rhea" id="RHEA:42896"/>
        <dbReference type="Rhea" id="RHEA-COMP:10271"/>
        <dbReference type="Rhea" id="RHEA-COMP:10272"/>
        <dbReference type="ChEBI" id="CHEBI:15378"/>
        <dbReference type="ChEBI" id="CHEBI:30011"/>
        <dbReference type="ChEBI" id="CHEBI:57856"/>
        <dbReference type="ChEBI" id="CHEBI:59789"/>
        <dbReference type="ChEBI" id="CHEBI:61891"/>
        <dbReference type="EC" id="2.1.1.297"/>
    </reaction>
</comment>
<evidence type="ECO:0000256" key="3">
    <source>
        <dbReference type="ARBA" id="ARBA00022691"/>
    </source>
</evidence>
<organism evidence="6 7">
    <name type="scientific">Caldicellulosiruptor changbaiensis</name>
    <dbReference type="NCBI Taxonomy" id="1222016"/>
    <lineage>
        <taxon>Bacteria</taxon>
        <taxon>Bacillati</taxon>
        <taxon>Bacillota</taxon>
        <taxon>Bacillota incertae sedis</taxon>
        <taxon>Caldicellulosiruptorales</taxon>
        <taxon>Caldicellulosiruptoraceae</taxon>
        <taxon>Caldicellulosiruptor</taxon>
    </lineage>
</organism>
<evidence type="ECO:0000256" key="1">
    <source>
        <dbReference type="ARBA" id="ARBA00022603"/>
    </source>
</evidence>
<feature type="binding site" evidence="4">
    <location>
        <begin position="129"/>
        <end position="133"/>
    </location>
    <ligand>
        <name>S-adenosyl-L-methionine</name>
        <dbReference type="ChEBI" id="CHEBI:59789"/>
    </ligand>
</feature>
<evidence type="ECO:0000313" key="6">
    <source>
        <dbReference type="EMBL" id="AZT90738.1"/>
    </source>
</evidence>
<feature type="domain" description="Methyltransferase" evidence="5">
    <location>
        <begin position="120"/>
        <end position="264"/>
    </location>
</feature>
<proteinExistence type="inferred from homology"/>
<dbReference type="Proteomes" id="UP000282930">
    <property type="component" value="Chromosome"/>
</dbReference>
<feature type="binding site" evidence="4">
    <location>
        <position position="151"/>
    </location>
    <ligand>
        <name>S-adenosyl-L-methionine</name>
        <dbReference type="ChEBI" id="CHEBI:59789"/>
    </ligand>
</feature>
<evidence type="ECO:0000256" key="2">
    <source>
        <dbReference type="ARBA" id="ARBA00022679"/>
    </source>
</evidence>
<dbReference type="InterPro" id="IPR025714">
    <property type="entry name" value="Methyltranfer_dom"/>
</dbReference>
<accession>A0A3T0D6S7</accession>
<dbReference type="GO" id="GO:0102559">
    <property type="term" value="F:peptide chain release factor N(5)-glutamine methyltransferase activity"/>
    <property type="evidence" value="ECO:0007669"/>
    <property type="project" value="UniProtKB-EC"/>
</dbReference>
<comment type="similarity">
    <text evidence="4">Belongs to the protein N5-glutamine methyltransferase family. PrmC subfamily.</text>
</comment>
<dbReference type="NCBIfam" id="TIGR03534">
    <property type="entry name" value="RF_mod_PrmC"/>
    <property type="match status" value="1"/>
</dbReference>
<protein>
    <recommendedName>
        <fullName evidence="4">Release factor glutamine methyltransferase</fullName>
        <shortName evidence="4">RF MTase</shortName>
        <ecNumber evidence="4">2.1.1.297</ecNumber>
    </recommendedName>
    <alternativeName>
        <fullName evidence="4">N5-glutamine methyltransferase PrmC</fullName>
    </alternativeName>
    <alternativeName>
        <fullName evidence="4">Protein-(glutamine-N5) MTase PrmC</fullName>
    </alternativeName>
    <alternativeName>
        <fullName evidence="4">Protein-glutamine N-methyltransferase PrmC</fullName>
    </alternativeName>
</protein>